<keyword evidence="3" id="KW-1185">Reference proteome</keyword>
<evidence type="ECO:0000313" key="2">
    <source>
        <dbReference type="EMBL" id="KXS96342.1"/>
    </source>
</evidence>
<accession>A0A139H1Q8</accession>
<proteinExistence type="predicted"/>
<feature type="region of interest" description="Disordered" evidence="1">
    <location>
        <begin position="1"/>
        <end position="27"/>
    </location>
</feature>
<evidence type="ECO:0000313" key="3">
    <source>
        <dbReference type="Proteomes" id="UP000070133"/>
    </source>
</evidence>
<name>A0A139H1Q8_9PEZI</name>
<dbReference type="AlphaFoldDB" id="A0A139H1Q8"/>
<dbReference type="Proteomes" id="UP000070133">
    <property type="component" value="Unassembled WGS sequence"/>
</dbReference>
<organism evidence="2 3">
    <name type="scientific">Pseudocercospora eumusae</name>
    <dbReference type="NCBI Taxonomy" id="321146"/>
    <lineage>
        <taxon>Eukaryota</taxon>
        <taxon>Fungi</taxon>
        <taxon>Dikarya</taxon>
        <taxon>Ascomycota</taxon>
        <taxon>Pezizomycotina</taxon>
        <taxon>Dothideomycetes</taxon>
        <taxon>Dothideomycetidae</taxon>
        <taxon>Mycosphaerellales</taxon>
        <taxon>Mycosphaerellaceae</taxon>
        <taxon>Pseudocercospora</taxon>
    </lineage>
</organism>
<protein>
    <submittedName>
        <fullName evidence="2">Uncharacterized protein</fullName>
    </submittedName>
</protein>
<feature type="region of interest" description="Disordered" evidence="1">
    <location>
        <begin position="57"/>
        <end position="99"/>
    </location>
</feature>
<sequence length="205" mass="22887">MRRSELPSEIAYQQRMSQAQQPHSLRRVSARADLRVAFKQGRQDAARRVRQLYWRGSGLQHPRAESGSCSTSTSSSSSATSSTVSDTTDATLDADSRVPAAPSHNIRAYADLSGAPRPDADIIEQISQEPWLTSGYPNLQLVTSAAHQAQQRRHRAADAIRPAQSIETDIDHFCHTVHGPTDGVRQQIADHGIQQERKRKWRIFR</sequence>
<evidence type="ECO:0000256" key="1">
    <source>
        <dbReference type="SAM" id="MobiDB-lite"/>
    </source>
</evidence>
<dbReference type="EMBL" id="LFZN01000177">
    <property type="protein sequence ID" value="KXS96342.1"/>
    <property type="molecule type" value="Genomic_DNA"/>
</dbReference>
<dbReference type="OrthoDB" id="10441391at2759"/>
<feature type="compositionally biased region" description="Polar residues" evidence="1">
    <location>
        <begin position="14"/>
        <end position="23"/>
    </location>
</feature>
<reference evidence="2 3" key="1">
    <citation type="submission" date="2015-07" db="EMBL/GenBank/DDBJ databases">
        <title>Comparative genomics of the Sigatoka disease complex on banana suggests a link between parallel evolutionary changes in Pseudocercospora fijiensis and Pseudocercospora eumusae and increased virulence on the banana host.</title>
        <authorList>
            <person name="Chang T.-C."/>
            <person name="Salvucci A."/>
            <person name="Crous P.W."/>
            <person name="Stergiopoulos I."/>
        </authorList>
    </citation>
    <scope>NUCLEOTIDE SEQUENCE [LARGE SCALE GENOMIC DNA]</scope>
    <source>
        <strain evidence="2 3">CBS 114824</strain>
    </source>
</reference>
<comment type="caution">
    <text evidence="2">The sequence shown here is derived from an EMBL/GenBank/DDBJ whole genome shotgun (WGS) entry which is preliminary data.</text>
</comment>
<feature type="compositionally biased region" description="Low complexity" evidence="1">
    <location>
        <begin position="65"/>
        <end position="93"/>
    </location>
</feature>
<gene>
    <name evidence="2" type="ORF">AC578_3094</name>
</gene>